<dbReference type="EMBL" id="BLKU01000003">
    <property type="protein sequence ID" value="GFG64125.1"/>
    <property type="molecule type" value="Genomic_DNA"/>
</dbReference>
<gene>
    <name evidence="1" type="ORF">MKUB_16150</name>
</gene>
<dbReference type="Proteomes" id="UP000465306">
    <property type="component" value="Unassembled WGS sequence"/>
</dbReference>
<accession>A0ABQ1BK69</accession>
<keyword evidence="2" id="KW-1185">Reference proteome</keyword>
<evidence type="ECO:0000313" key="2">
    <source>
        <dbReference type="Proteomes" id="UP000465306"/>
    </source>
</evidence>
<comment type="caution">
    <text evidence="1">The sequence shown here is derived from an EMBL/GenBank/DDBJ whole genome shotgun (WGS) entry which is preliminary data.</text>
</comment>
<name>A0ABQ1BK69_9MYCO</name>
<organism evidence="1 2">
    <name type="scientific">Mycobacterium kubicae</name>
    <dbReference type="NCBI Taxonomy" id="120959"/>
    <lineage>
        <taxon>Bacteria</taxon>
        <taxon>Bacillati</taxon>
        <taxon>Actinomycetota</taxon>
        <taxon>Actinomycetes</taxon>
        <taxon>Mycobacteriales</taxon>
        <taxon>Mycobacteriaceae</taxon>
        <taxon>Mycobacterium</taxon>
        <taxon>Mycobacterium simiae complex</taxon>
    </lineage>
</organism>
<protein>
    <submittedName>
        <fullName evidence="1">Uncharacterized protein</fullName>
    </submittedName>
</protein>
<reference evidence="1 2" key="1">
    <citation type="journal article" date="2019" name="Emerg. Microbes Infect.">
        <title>Comprehensive subspecies identification of 175 nontuberculous mycobacteria species based on 7547 genomic profiles.</title>
        <authorList>
            <person name="Matsumoto Y."/>
            <person name="Kinjo T."/>
            <person name="Motooka D."/>
            <person name="Nabeya D."/>
            <person name="Jung N."/>
            <person name="Uechi K."/>
            <person name="Horii T."/>
            <person name="Iida T."/>
            <person name="Fujita J."/>
            <person name="Nakamura S."/>
        </authorList>
    </citation>
    <scope>NUCLEOTIDE SEQUENCE [LARGE SCALE GENOMIC DNA]</scope>
    <source>
        <strain evidence="1 2">JCM 13573</strain>
    </source>
</reference>
<proteinExistence type="predicted"/>
<evidence type="ECO:0000313" key="1">
    <source>
        <dbReference type="EMBL" id="GFG64125.1"/>
    </source>
</evidence>
<sequence length="67" mass="7130">MTTMPQLGIDASKPAWANGVSRLLCNAGIRKATPLMNRNELAVTSSETTTIDQRAAELVGFLSIPPC</sequence>